<gene>
    <name evidence="2" type="ORF">AAG570_009092</name>
</gene>
<evidence type="ECO:0000313" key="2">
    <source>
        <dbReference type="EMBL" id="KAL1139031.1"/>
    </source>
</evidence>
<dbReference type="EMBL" id="JBFDAA010000003">
    <property type="protein sequence ID" value="KAL1139031.1"/>
    <property type="molecule type" value="Genomic_DNA"/>
</dbReference>
<reference evidence="2 3" key="1">
    <citation type="submission" date="2024-07" db="EMBL/GenBank/DDBJ databases">
        <title>Chromosome-level genome assembly of the water stick insect Ranatra chinensis (Heteroptera: Nepidae).</title>
        <authorList>
            <person name="Liu X."/>
        </authorList>
    </citation>
    <scope>NUCLEOTIDE SEQUENCE [LARGE SCALE GENOMIC DNA]</scope>
    <source>
        <strain evidence="2">Cailab_2021Rc</strain>
        <tissue evidence="2">Muscle</tissue>
    </source>
</reference>
<protein>
    <submittedName>
        <fullName evidence="2">Uncharacterized protein</fullName>
    </submittedName>
</protein>
<sequence>MASKRRNMFQKNKTQETTENVKSTNRPGKDLSLERTKPSTQSGGSARTDLLDRMRASVAGWPNSHSCAQNAILTGNNDLTQTEDPPDSVNTDLKMSRASVSNLTSCALRQGTTETNYQFIDKC</sequence>
<evidence type="ECO:0000313" key="3">
    <source>
        <dbReference type="Proteomes" id="UP001558652"/>
    </source>
</evidence>
<feature type="region of interest" description="Disordered" evidence="1">
    <location>
        <begin position="1"/>
        <end position="49"/>
    </location>
</feature>
<dbReference type="Proteomes" id="UP001558652">
    <property type="component" value="Unassembled WGS sequence"/>
</dbReference>
<evidence type="ECO:0000256" key="1">
    <source>
        <dbReference type="SAM" id="MobiDB-lite"/>
    </source>
</evidence>
<feature type="compositionally biased region" description="Polar residues" evidence="1">
    <location>
        <begin position="9"/>
        <end position="26"/>
    </location>
</feature>
<dbReference type="AlphaFoldDB" id="A0ABD0YSX0"/>
<proteinExistence type="predicted"/>
<comment type="caution">
    <text evidence="2">The sequence shown here is derived from an EMBL/GenBank/DDBJ whole genome shotgun (WGS) entry which is preliminary data.</text>
</comment>
<feature type="compositionally biased region" description="Basic and acidic residues" evidence="1">
    <location>
        <begin position="27"/>
        <end position="37"/>
    </location>
</feature>
<organism evidence="2 3">
    <name type="scientific">Ranatra chinensis</name>
    <dbReference type="NCBI Taxonomy" id="642074"/>
    <lineage>
        <taxon>Eukaryota</taxon>
        <taxon>Metazoa</taxon>
        <taxon>Ecdysozoa</taxon>
        <taxon>Arthropoda</taxon>
        <taxon>Hexapoda</taxon>
        <taxon>Insecta</taxon>
        <taxon>Pterygota</taxon>
        <taxon>Neoptera</taxon>
        <taxon>Paraneoptera</taxon>
        <taxon>Hemiptera</taxon>
        <taxon>Heteroptera</taxon>
        <taxon>Panheteroptera</taxon>
        <taxon>Nepomorpha</taxon>
        <taxon>Nepidae</taxon>
        <taxon>Ranatrinae</taxon>
        <taxon>Ranatra</taxon>
    </lineage>
</organism>
<keyword evidence="3" id="KW-1185">Reference proteome</keyword>
<accession>A0ABD0YSX0</accession>
<name>A0ABD0YSX0_9HEMI</name>